<dbReference type="EMBL" id="BK068103">
    <property type="protein sequence ID" value="DBA55721.1"/>
    <property type="molecule type" value="Genomic_DNA"/>
</dbReference>
<sequence>MAHLKNLWRFIVNGFRVFGEASRGQYNTPIKEVEDYKQEIFGRGAAGMAKDSSASQEDLSDSRKSLEERCNRMMQGQNFTSQRQWEKKGDNFRQFSRYDYSGYETHTSSLIRY</sequence>
<feature type="region of interest" description="Disordered" evidence="1">
    <location>
        <begin position="46"/>
        <end position="65"/>
    </location>
</feature>
<reference evidence="2" key="1">
    <citation type="journal article" date="2023" name="Microbiome">
        <title>Phages are unrecognized players in the ecology of the oral pathogen Porphyromonas gingivalis.</title>
        <authorList>
            <person name="Matrishin C.B."/>
            <person name="Haase E.M."/>
            <person name="Dewhirst F.E."/>
            <person name="Mark Welch J.L."/>
            <person name="Miranda-Sanchez F."/>
            <person name="Chen T."/>
            <person name="MacFarland D.C."/>
            <person name="Kauffman K.M."/>
        </authorList>
    </citation>
    <scope>NUCLEOTIDE SEQUENCE</scope>
</reference>
<evidence type="ECO:0000313" key="2">
    <source>
        <dbReference type="EMBL" id="DBA55721.1"/>
    </source>
</evidence>
<proteinExistence type="predicted"/>
<protein>
    <submittedName>
        <fullName evidence="2">Uncharacterized protein</fullName>
    </submittedName>
</protein>
<name>A0AAT9J8S6_9CAUD</name>
<evidence type="ECO:0000256" key="1">
    <source>
        <dbReference type="SAM" id="MobiDB-lite"/>
    </source>
</evidence>
<reference evidence="2" key="2">
    <citation type="submission" date="2024-05" db="EMBL/GenBank/DDBJ databases">
        <authorList>
            <person name="Matrishin C.B."/>
            <person name="Kauffman K.M."/>
        </authorList>
    </citation>
    <scope>NUCLEOTIDE SEQUENCE</scope>
</reference>
<accession>A0AAT9J8S6</accession>
<organism evidence="2">
    <name type="scientific">Porphyromonas phage phage022a_WW2931</name>
    <dbReference type="NCBI Taxonomy" id="3154112"/>
    <lineage>
        <taxon>Viruses</taxon>
        <taxon>Duplodnaviria</taxon>
        <taxon>Heunggongvirae</taxon>
        <taxon>Uroviricota</taxon>
        <taxon>Caudoviricetes</taxon>
        <taxon>Nixviridae</taxon>
        <taxon>Schifferlevirus</taxon>
        <taxon>Schifferlevirus pging00O</taxon>
    </lineage>
</organism>